<dbReference type="Proteomes" id="UP001338309">
    <property type="component" value="Unassembled WGS sequence"/>
</dbReference>
<dbReference type="SMART" id="SM00563">
    <property type="entry name" value="PlsC"/>
    <property type="match status" value="1"/>
</dbReference>
<feature type="domain" description="Phospholipid/glycerol acyltransferase" evidence="1">
    <location>
        <begin position="81"/>
        <end position="197"/>
    </location>
</feature>
<keyword evidence="2" id="KW-0808">Transferase</keyword>
<dbReference type="InterPro" id="IPR002123">
    <property type="entry name" value="Plipid/glycerol_acylTrfase"/>
</dbReference>
<dbReference type="EMBL" id="BTPD01000001">
    <property type="protein sequence ID" value="GMQ27697.1"/>
    <property type="molecule type" value="Genomic_DNA"/>
</dbReference>
<comment type="caution">
    <text evidence="2">The sequence shown here is derived from an EMBL/GenBank/DDBJ whole genome shotgun (WGS) entry which is preliminary data.</text>
</comment>
<dbReference type="Pfam" id="PF19576">
    <property type="entry name" value="Acyltransf_2"/>
    <property type="match status" value="1"/>
</dbReference>
<dbReference type="GO" id="GO:0016746">
    <property type="term" value="F:acyltransferase activity"/>
    <property type="evidence" value="ECO:0007669"/>
    <property type="project" value="UniProtKB-KW"/>
</dbReference>
<sequence length="278" mass="31752">MIKKYIDIEKAIGSKNPKLLRWMPGFLLRYIKRVTHEQWMNGVMNKIHHLKGLDFADALIDEFGVKVKLVGGEHIPESGGVILAANHPLGGLDGIALIHGVGRIRPDIRFLVNDLLMTFDNFQPIFVPVNKHGKNSKEANLKIEEAYSQGYAVLIFPAGLVSRKQEGKIRDLQWKKSFVTKARKYSLDILPCFIRGKNSEFFYNLASWRKKLGIKANVEMFWLVDEMYNQRGKEVEITIGLPISAAELSQEKNDGKWAEEIKERVYNLGEPKKMEVSE</sequence>
<dbReference type="SUPFAM" id="SSF69593">
    <property type="entry name" value="Glycerol-3-phosphate (1)-acyltransferase"/>
    <property type="match status" value="1"/>
</dbReference>
<name>A0ABQ6PLH2_9BACT</name>
<keyword evidence="3" id="KW-1185">Reference proteome</keyword>
<protein>
    <submittedName>
        <fullName evidence="2">1-acyl-sn-glycerol-3-phosphate acyltransferase</fullName>
    </submittedName>
</protein>
<keyword evidence="2" id="KW-0012">Acyltransferase</keyword>
<gene>
    <name evidence="2" type="ORF">Aconfl_03390</name>
</gene>
<dbReference type="RefSeq" id="WP_338222501.1">
    <property type="nucleotide sequence ID" value="NZ_BTPD01000001.1"/>
</dbReference>
<evidence type="ECO:0000259" key="1">
    <source>
        <dbReference type="SMART" id="SM00563"/>
    </source>
</evidence>
<proteinExistence type="predicted"/>
<dbReference type="InterPro" id="IPR045746">
    <property type="entry name" value="ACT14924-like_Acyltransf_dom"/>
</dbReference>
<accession>A0ABQ6PLH2</accession>
<organism evidence="2 3">
    <name type="scientific">Algoriphagus confluentis</name>
    <dbReference type="NCBI Taxonomy" id="1697556"/>
    <lineage>
        <taxon>Bacteria</taxon>
        <taxon>Pseudomonadati</taxon>
        <taxon>Bacteroidota</taxon>
        <taxon>Cytophagia</taxon>
        <taxon>Cytophagales</taxon>
        <taxon>Cyclobacteriaceae</taxon>
        <taxon>Algoriphagus</taxon>
    </lineage>
</organism>
<reference evidence="2 3" key="1">
    <citation type="submission" date="2023-08" db="EMBL/GenBank/DDBJ databases">
        <title>Draft genome sequence of Algoriphagus confluentis.</title>
        <authorList>
            <person name="Takatani N."/>
            <person name="Hosokawa M."/>
            <person name="Sawabe T."/>
        </authorList>
    </citation>
    <scope>NUCLEOTIDE SEQUENCE [LARGE SCALE GENOMIC DNA]</scope>
    <source>
        <strain evidence="2 3">NBRC 111222</strain>
    </source>
</reference>
<evidence type="ECO:0000313" key="2">
    <source>
        <dbReference type="EMBL" id="GMQ27697.1"/>
    </source>
</evidence>
<evidence type="ECO:0000313" key="3">
    <source>
        <dbReference type="Proteomes" id="UP001338309"/>
    </source>
</evidence>